<evidence type="ECO:0008006" key="6">
    <source>
        <dbReference type="Google" id="ProtNLM"/>
    </source>
</evidence>
<organism evidence="4 5">
    <name type="scientific">Amycolatopsis bartoniae</name>
    <dbReference type="NCBI Taxonomy" id="941986"/>
    <lineage>
        <taxon>Bacteria</taxon>
        <taxon>Bacillati</taxon>
        <taxon>Actinomycetota</taxon>
        <taxon>Actinomycetes</taxon>
        <taxon>Pseudonocardiales</taxon>
        <taxon>Pseudonocardiaceae</taxon>
        <taxon>Amycolatopsis</taxon>
    </lineage>
</organism>
<reference evidence="4" key="2">
    <citation type="submission" date="2020-09" db="EMBL/GenBank/DDBJ databases">
        <authorList>
            <person name="Sun Q."/>
            <person name="Zhou Y."/>
        </authorList>
    </citation>
    <scope>NUCLEOTIDE SEQUENCE</scope>
    <source>
        <strain evidence="4">CGMCC 4.7679</strain>
    </source>
</reference>
<keyword evidence="5" id="KW-1185">Reference proteome</keyword>
<evidence type="ECO:0000256" key="1">
    <source>
        <dbReference type="SAM" id="MobiDB-lite"/>
    </source>
</evidence>
<dbReference type="InterPro" id="IPR002525">
    <property type="entry name" value="Transp_IS110-like_N"/>
</dbReference>
<dbReference type="GO" id="GO:0006313">
    <property type="term" value="P:DNA transposition"/>
    <property type="evidence" value="ECO:0007669"/>
    <property type="project" value="InterPro"/>
</dbReference>
<feature type="compositionally biased region" description="Basic and acidic residues" evidence="1">
    <location>
        <begin position="204"/>
        <end position="216"/>
    </location>
</feature>
<feature type="domain" description="Transposase IS110-like N-terminal" evidence="2">
    <location>
        <begin position="2"/>
        <end position="76"/>
    </location>
</feature>
<feature type="compositionally biased region" description="Basic residues" evidence="1">
    <location>
        <begin position="320"/>
        <end position="332"/>
    </location>
</feature>
<evidence type="ECO:0000313" key="5">
    <source>
        <dbReference type="Proteomes" id="UP000658656"/>
    </source>
</evidence>
<dbReference type="EMBL" id="BNAV01000004">
    <property type="protein sequence ID" value="GHF60209.1"/>
    <property type="molecule type" value="Genomic_DNA"/>
</dbReference>
<evidence type="ECO:0000313" key="4">
    <source>
        <dbReference type="EMBL" id="GHF60209.1"/>
    </source>
</evidence>
<dbReference type="PANTHER" id="PTHR33055:SF3">
    <property type="entry name" value="PUTATIVE TRANSPOSASE FOR IS117-RELATED"/>
    <property type="match status" value="1"/>
</dbReference>
<dbReference type="Proteomes" id="UP000658656">
    <property type="component" value="Unassembled WGS sequence"/>
</dbReference>
<feature type="domain" description="Transposase IS116/IS110/IS902 C-terminal" evidence="3">
    <location>
        <begin position="221"/>
        <end position="258"/>
    </location>
</feature>
<feature type="region of interest" description="Disordered" evidence="1">
    <location>
        <begin position="309"/>
        <end position="368"/>
    </location>
</feature>
<feature type="region of interest" description="Disordered" evidence="1">
    <location>
        <begin position="188"/>
        <end position="224"/>
    </location>
</feature>
<feature type="region of interest" description="Disordered" evidence="1">
    <location>
        <begin position="236"/>
        <end position="269"/>
    </location>
</feature>
<dbReference type="InterPro" id="IPR003346">
    <property type="entry name" value="Transposase_20"/>
</dbReference>
<proteinExistence type="predicted"/>
<accession>A0A8H9J1G9</accession>
<dbReference type="PANTHER" id="PTHR33055">
    <property type="entry name" value="TRANSPOSASE FOR INSERTION SEQUENCE ELEMENT IS1111A"/>
    <property type="match status" value="1"/>
</dbReference>
<dbReference type="InterPro" id="IPR047650">
    <property type="entry name" value="Transpos_IS110"/>
</dbReference>
<evidence type="ECO:0000259" key="3">
    <source>
        <dbReference type="Pfam" id="PF02371"/>
    </source>
</evidence>
<protein>
    <recommendedName>
        <fullName evidence="6">IS110 family transposase</fullName>
    </recommendedName>
</protein>
<dbReference type="AlphaFoldDB" id="A0A8H9J1G9"/>
<gene>
    <name evidence="4" type="ORF">GCM10017566_37310</name>
</gene>
<comment type="caution">
    <text evidence="4">The sequence shown here is derived from an EMBL/GenBank/DDBJ whole genome shotgun (WGS) entry which is preliminary data.</text>
</comment>
<dbReference type="GO" id="GO:0003677">
    <property type="term" value="F:DNA binding"/>
    <property type="evidence" value="ECO:0007669"/>
    <property type="project" value="InterPro"/>
</dbReference>
<feature type="compositionally biased region" description="Polar residues" evidence="1">
    <location>
        <begin position="342"/>
        <end position="367"/>
    </location>
</feature>
<evidence type="ECO:0000259" key="2">
    <source>
        <dbReference type="Pfam" id="PF01548"/>
    </source>
</evidence>
<reference evidence="4" key="1">
    <citation type="journal article" date="2014" name="Int. J. Syst. Evol. Microbiol.">
        <title>Complete genome sequence of Corynebacterium casei LMG S-19264T (=DSM 44701T), isolated from a smear-ripened cheese.</title>
        <authorList>
            <consortium name="US DOE Joint Genome Institute (JGI-PGF)"/>
            <person name="Walter F."/>
            <person name="Albersmeier A."/>
            <person name="Kalinowski J."/>
            <person name="Ruckert C."/>
        </authorList>
    </citation>
    <scope>NUCLEOTIDE SEQUENCE</scope>
    <source>
        <strain evidence="4">CGMCC 4.7679</strain>
    </source>
</reference>
<dbReference type="GO" id="GO:0004803">
    <property type="term" value="F:transposase activity"/>
    <property type="evidence" value="ECO:0007669"/>
    <property type="project" value="InterPro"/>
</dbReference>
<sequence length="386" mass="43205">MQPLLVGRARESEDYTRDKTDDKDAVLIARLVGDLRCYVPERAEENWARLRHLGARRERLVAEATANVQQLRDLLECAWSAVLGCAGKPFESNSWCPALTVVLERCNGRPERLARMGLARFLQAVNREVARWGGRQVWRRIVSAVFIALTDRAGVIAQRAGALERACVVLADWHATKRRLSQWRLAWSRSSTKSTHRPGQLHPRAVDRRRGRDPGRNRGSARFDSPRAVVKHAGLCPRENNSGTTEGQARIARRGHPGLPHGGRSGAPQRTTRYLPLAFIISPPGRKIRSPPARCTPRSLPRYCAGCMSSSPNESLERTHRLRTHRSFRRRLTQAAPDSRDGPSSTWRGGPTSTDTLSRPIISSPNSIARCRANNPIASYVEPRSR</sequence>
<name>A0A8H9J1G9_9PSEU</name>
<dbReference type="Pfam" id="PF01548">
    <property type="entry name" value="DEDD_Tnp_IS110"/>
    <property type="match status" value="1"/>
</dbReference>
<dbReference type="Pfam" id="PF02371">
    <property type="entry name" value="Transposase_20"/>
    <property type="match status" value="1"/>
</dbReference>